<comment type="cofactor">
    <cofactor evidence="1">
        <name>Zn(2+)</name>
        <dbReference type="ChEBI" id="CHEBI:29105"/>
    </cofactor>
</comment>
<accession>A0A6I3SKN8</accession>
<dbReference type="GO" id="GO:0046872">
    <property type="term" value="F:metal ion binding"/>
    <property type="evidence" value="ECO:0007669"/>
    <property type="project" value="UniProtKB-KW"/>
</dbReference>
<dbReference type="Pfam" id="PF02633">
    <property type="entry name" value="Creatininase"/>
    <property type="match status" value="1"/>
</dbReference>
<keyword evidence="3" id="KW-0378">Hydrolase</keyword>
<comment type="caution">
    <text evidence="6">The sequence shown here is derived from an EMBL/GenBank/DDBJ whole genome shotgun (WGS) entry which is preliminary data.</text>
</comment>
<dbReference type="EMBL" id="WNKU01000008">
    <property type="protein sequence ID" value="MTV49087.1"/>
    <property type="molecule type" value="Genomic_DNA"/>
</dbReference>
<name>A0A6I3SKN8_HELMO</name>
<evidence type="ECO:0008006" key="8">
    <source>
        <dbReference type="Google" id="ProtNLM"/>
    </source>
</evidence>
<dbReference type="GO" id="GO:0016811">
    <property type="term" value="F:hydrolase activity, acting on carbon-nitrogen (but not peptide) bonds, in linear amides"/>
    <property type="evidence" value="ECO:0007669"/>
    <property type="project" value="TreeGrafter"/>
</dbReference>
<evidence type="ECO:0000313" key="6">
    <source>
        <dbReference type="EMBL" id="MTV49087.1"/>
    </source>
</evidence>
<dbReference type="AlphaFoldDB" id="A0A6I3SKN8"/>
<evidence type="ECO:0000256" key="1">
    <source>
        <dbReference type="ARBA" id="ARBA00001947"/>
    </source>
</evidence>
<gene>
    <name evidence="6" type="ORF">GJ688_08855</name>
</gene>
<evidence type="ECO:0000256" key="4">
    <source>
        <dbReference type="ARBA" id="ARBA00022833"/>
    </source>
</evidence>
<dbReference type="OrthoDB" id="9801445at2"/>
<dbReference type="SUPFAM" id="SSF102215">
    <property type="entry name" value="Creatininase"/>
    <property type="match status" value="1"/>
</dbReference>
<dbReference type="PANTHER" id="PTHR35005:SF1">
    <property type="entry name" value="2-AMINO-5-FORMYLAMINO-6-RIBOSYLAMINOPYRIMIDIN-4(3H)-ONE 5'-MONOPHOSPHATE DEFORMYLASE"/>
    <property type="match status" value="1"/>
</dbReference>
<evidence type="ECO:0000256" key="2">
    <source>
        <dbReference type="ARBA" id="ARBA00022723"/>
    </source>
</evidence>
<keyword evidence="7" id="KW-1185">Reference proteome</keyword>
<protein>
    <recommendedName>
        <fullName evidence="8">Creatinine amidohydrolase</fullName>
    </recommendedName>
</protein>
<proteinExistence type="inferred from homology"/>
<sequence>MKIYDMVWTEIANIDFSRSILFIPIAPVEEHGPHLPTGVDCLTAEEACRRCDASLEEVTGLKPFVFPLIPLGSAPETADFPGTISLPEKLLASLVQQTLLQAARWSFRYCVVVSPHGSPSHLASIHAAIRSVEVQGAIEVAEPFARWIYSRPTKDFSVPDIHAGQYETSLMLALHPHLVKTTIVPALPPCSIGNMRGPGTWKSKGALDGYLGSPAEATLELGEKALSFFHLWIEAAKDLHKGIRHTLPPFLEAKVQMILSEM</sequence>
<evidence type="ECO:0000256" key="5">
    <source>
        <dbReference type="ARBA" id="ARBA00024029"/>
    </source>
</evidence>
<dbReference type="InterPro" id="IPR024087">
    <property type="entry name" value="Creatininase-like_sf"/>
</dbReference>
<dbReference type="Proteomes" id="UP000430670">
    <property type="component" value="Unassembled WGS sequence"/>
</dbReference>
<keyword evidence="4" id="KW-0862">Zinc</keyword>
<keyword evidence="2" id="KW-0479">Metal-binding</keyword>
<comment type="similarity">
    <text evidence="5">Belongs to the creatininase superfamily.</text>
</comment>
<dbReference type="Gene3D" id="3.40.50.10310">
    <property type="entry name" value="Creatininase"/>
    <property type="match status" value="1"/>
</dbReference>
<reference evidence="6 7" key="1">
    <citation type="submission" date="2019-11" db="EMBL/GenBank/DDBJ databases">
        <title>Whole-genome sequence of a the green, strictly anaerobic photosynthetic bacterium Heliobacillus mobilis DSM 6151.</title>
        <authorList>
            <person name="Kyndt J.A."/>
            <person name="Meyer T.E."/>
        </authorList>
    </citation>
    <scope>NUCLEOTIDE SEQUENCE [LARGE SCALE GENOMIC DNA]</scope>
    <source>
        <strain evidence="6 7">DSM 6151</strain>
    </source>
</reference>
<evidence type="ECO:0000256" key="3">
    <source>
        <dbReference type="ARBA" id="ARBA00022801"/>
    </source>
</evidence>
<dbReference type="PANTHER" id="PTHR35005">
    <property type="entry name" value="3-DEHYDRO-SCYLLO-INOSOSE HYDROLASE"/>
    <property type="match status" value="1"/>
</dbReference>
<dbReference type="InterPro" id="IPR003785">
    <property type="entry name" value="Creatininase/forma_Hydrolase"/>
</dbReference>
<organism evidence="6 7">
    <name type="scientific">Heliobacterium mobile</name>
    <name type="common">Heliobacillus mobilis</name>
    <dbReference type="NCBI Taxonomy" id="28064"/>
    <lineage>
        <taxon>Bacteria</taxon>
        <taxon>Bacillati</taxon>
        <taxon>Bacillota</taxon>
        <taxon>Clostridia</taxon>
        <taxon>Eubacteriales</taxon>
        <taxon>Heliobacteriaceae</taxon>
        <taxon>Heliobacterium</taxon>
    </lineage>
</organism>
<dbReference type="RefSeq" id="WP_155476190.1">
    <property type="nucleotide sequence ID" value="NZ_WNKU01000008.1"/>
</dbReference>
<dbReference type="GO" id="GO:0009231">
    <property type="term" value="P:riboflavin biosynthetic process"/>
    <property type="evidence" value="ECO:0007669"/>
    <property type="project" value="TreeGrafter"/>
</dbReference>
<evidence type="ECO:0000313" key="7">
    <source>
        <dbReference type="Proteomes" id="UP000430670"/>
    </source>
</evidence>